<feature type="compositionally biased region" description="Basic residues" evidence="1">
    <location>
        <begin position="138"/>
        <end position="149"/>
    </location>
</feature>
<dbReference type="Pfam" id="PF13472">
    <property type="entry name" value="Lipase_GDSL_2"/>
    <property type="match status" value="1"/>
</dbReference>
<evidence type="ECO:0000313" key="4">
    <source>
        <dbReference type="Proteomes" id="UP000012589"/>
    </source>
</evidence>
<dbReference type="PATRIC" id="fig|1235802.3.peg.3302"/>
<name>N2AJS6_9FIRM</name>
<keyword evidence="4" id="KW-1185">Reference proteome</keyword>
<organism evidence="3 4">
    <name type="scientific">Eubacterium plexicaudatum ASF492</name>
    <dbReference type="NCBI Taxonomy" id="1235802"/>
    <lineage>
        <taxon>Bacteria</taxon>
        <taxon>Bacillati</taxon>
        <taxon>Bacillota</taxon>
        <taxon>Clostridia</taxon>
        <taxon>Eubacteriales</taxon>
        <taxon>Eubacteriaceae</taxon>
        <taxon>Eubacterium</taxon>
    </lineage>
</organism>
<gene>
    <name evidence="3" type="ORF">C823_03121</name>
</gene>
<feature type="domain" description="SGNH hydrolase-type esterase" evidence="2">
    <location>
        <begin position="163"/>
        <end position="325"/>
    </location>
</feature>
<accession>N2AJS6</accession>
<dbReference type="InterPro" id="IPR013830">
    <property type="entry name" value="SGNH_hydro"/>
</dbReference>
<dbReference type="Proteomes" id="UP000012589">
    <property type="component" value="Unassembled WGS sequence"/>
</dbReference>
<feature type="region of interest" description="Disordered" evidence="1">
    <location>
        <begin position="79"/>
        <end position="149"/>
    </location>
</feature>
<reference evidence="3 4" key="1">
    <citation type="journal article" date="2014" name="Genome Announc.">
        <title>Draft genome sequences of the altered schaedler flora, a defined bacterial community from gnotobiotic mice.</title>
        <authorList>
            <person name="Wannemuehler M.J."/>
            <person name="Overstreet A.M."/>
            <person name="Ward D.V."/>
            <person name="Phillips G.J."/>
        </authorList>
    </citation>
    <scope>NUCLEOTIDE SEQUENCE [LARGE SCALE GENOMIC DNA]</scope>
    <source>
        <strain evidence="3 4">ASF492</strain>
    </source>
</reference>
<comment type="caution">
    <text evidence="3">The sequence shown here is derived from an EMBL/GenBank/DDBJ whole genome shotgun (WGS) entry which is preliminary data.</text>
</comment>
<dbReference type="STRING" id="1235802.C823_03121"/>
<feature type="compositionally biased region" description="Polar residues" evidence="1">
    <location>
        <begin position="102"/>
        <end position="133"/>
    </location>
</feature>
<sequence length="343" mass="37676">MKKANIIIRIVFGFLSTAALTSFILFASNIYSADQAASHSAAQADSTAADQASLAKESSLNTKDENLSIGMSERHMLFQPQDTSPSQAADSLPSDQDMESADNPNPSGQDTESTDNPSPSGQEEITSDNTISNDTKKQQHKKSNKKSKRFHTVTEDYFSDALFIGDSRTVGMLQSHLLSNAAYYAKTGIGIGSILSERIVNEGGRMISVSDALHLHTFGKIYIMIGINDISSGDTEWFTQQYQAILDTIHSTQPDAVVYIQGNIPMSYGKQDPNGALNNKNLSLRNEASRALADKKTIFYLDIDKIYADENGHLQSCYTSDGLHVIPDYYTLWVDYLLHHAIV</sequence>
<dbReference type="SUPFAM" id="SSF52266">
    <property type="entry name" value="SGNH hydrolase"/>
    <property type="match status" value="1"/>
</dbReference>
<dbReference type="OrthoDB" id="1650541at2"/>
<dbReference type="HOGENOM" id="CLU_808324_0_0_9"/>
<protein>
    <recommendedName>
        <fullName evidence="2">SGNH hydrolase-type esterase domain-containing protein</fullName>
    </recommendedName>
</protein>
<evidence type="ECO:0000259" key="2">
    <source>
        <dbReference type="Pfam" id="PF13472"/>
    </source>
</evidence>
<proteinExistence type="predicted"/>
<dbReference type="eggNOG" id="COG2755">
    <property type="taxonomic scope" value="Bacteria"/>
</dbReference>
<dbReference type="AlphaFoldDB" id="N2AJS6"/>
<dbReference type="EMBL" id="AQFT01000095">
    <property type="protein sequence ID" value="EMZ24669.1"/>
    <property type="molecule type" value="Genomic_DNA"/>
</dbReference>
<dbReference type="InterPro" id="IPR036514">
    <property type="entry name" value="SGNH_hydro_sf"/>
</dbReference>
<dbReference type="Gene3D" id="3.40.50.1110">
    <property type="entry name" value="SGNH hydrolase"/>
    <property type="match status" value="1"/>
</dbReference>
<feature type="compositionally biased region" description="Polar residues" evidence="1">
    <location>
        <begin position="80"/>
        <end position="89"/>
    </location>
</feature>
<evidence type="ECO:0000313" key="3">
    <source>
        <dbReference type="EMBL" id="EMZ24669.1"/>
    </source>
</evidence>
<evidence type="ECO:0000256" key="1">
    <source>
        <dbReference type="SAM" id="MobiDB-lite"/>
    </source>
</evidence>